<evidence type="ECO:0000259" key="4">
    <source>
        <dbReference type="Pfam" id="PF00496"/>
    </source>
</evidence>
<feature type="domain" description="Solute-binding protein family 5" evidence="4">
    <location>
        <begin position="88"/>
        <end position="468"/>
    </location>
</feature>
<dbReference type="Pfam" id="PF00496">
    <property type="entry name" value="SBP_bac_5"/>
    <property type="match status" value="1"/>
</dbReference>
<dbReference type="PANTHER" id="PTHR30290:SF38">
    <property type="entry name" value="D,D-DIPEPTIDE-BINDING PERIPLASMIC PROTEIN DDPA-RELATED"/>
    <property type="match status" value="1"/>
</dbReference>
<gene>
    <name evidence="5" type="ORF">OVY01_07090</name>
</gene>
<comment type="caution">
    <text evidence="5">The sequence shown here is derived from an EMBL/GenBank/DDBJ whole genome shotgun (WGS) entry which is preliminary data.</text>
</comment>
<comment type="similarity">
    <text evidence="1">Belongs to the bacterial solute-binding protein 5 family.</text>
</comment>
<accession>A0ABT3ZKX5</accession>
<proteinExistence type="inferred from homology"/>
<dbReference type="PIRSF" id="PIRSF002741">
    <property type="entry name" value="MppA"/>
    <property type="match status" value="1"/>
</dbReference>
<name>A0ABT3ZKX5_9BURK</name>
<dbReference type="EMBL" id="JAPMXC010000001">
    <property type="protein sequence ID" value="MCY0387002.1"/>
    <property type="molecule type" value="Genomic_DNA"/>
</dbReference>
<dbReference type="InterPro" id="IPR039424">
    <property type="entry name" value="SBP_5"/>
</dbReference>
<keyword evidence="2 3" id="KW-0732">Signal</keyword>
<dbReference type="SUPFAM" id="SSF53850">
    <property type="entry name" value="Periplasmic binding protein-like II"/>
    <property type="match status" value="1"/>
</dbReference>
<dbReference type="InterPro" id="IPR000914">
    <property type="entry name" value="SBP_5_dom"/>
</dbReference>
<dbReference type="InterPro" id="IPR030678">
    <property type="entry name" value="Peptide/Ni-bd"/>
</dbReference>
<reference evidence="5" key="1">
    <citation type="submission" date="2022-11" db="EMBL/GenBank/DDBJ databases">
        <title>Robbsia betulipollinis sp. nov., isolated from pollen of birch (Betula pendula).</title>
        <authorList>
            <person name="Shi H."/>
            <person name="Ambika Manirajan B."/>
            <person name="Ratering S."/>
            <person name="Geissler-Plaum R."/>
            <person name="Schnell S."/>
        </authorList>
    </citation>
    <scope>NUCLEOTIDE SEQUENCE</scope>
    <source>
        <strain evidence="5">Bb-Pol-6</strain>
    </source>
</reference>
<dbReference type="Gene3D" id="3.90.76.10">
    <property type="entry name" value="Dipeptide-binding Protein, Domain 1"/>
    <property type="match status" value="1"/>
</dbReference>
<dbReference type="CDD" id="cd08493">
    <property type="entry name" value="PBP2_DppA_like"/>
    <property type="match status" value="1"/>
</dbReference>
<keyword evidence="6" id="KW-1185">Reference proteome</keyword>
<feature type="signal peptide" evidence="3">
    <location>
        <begin position="1"/>
        <end position="19"/>
    </location>
</feature>
<dbReference type="RefSeq" id="WP_267846687.1">
    <property type="nucleotide sequence ID" value="NZ_JAPMXC010000001.1"/>
</dbReference>
<evidence type="ECO:0000256" key="3">
    <source>
        <dbReference type="SAM" id="SignalP"/>
    </source>
</evidence>
<organism evidence="5 6">
    <name type="scientific">Robbsia betulipollinis</name>
    <dbReference type="NCBI Taxonomy" id="2981849"/>
    <lineage>
        <taxon>Bacteria</taxon>
        <taxon>Pseudomonadati</taxon>
        <taxon>Pseudomonadota</taxon>
        <taxon>Betaproteobacteria</taxon>
        <taxon>Burkholderiales</taxon>
        <taxon>Burkholderiaceae</taxon>
        <taxon>Robbsia</taxon>
    </lineage>
</organism>
<dbReference type="Gene3D" id="3.40.190.10">
    <property type="entry name" value="Periplasmic binding protein-like II"/>
    <property type="match status" value="1"/>
</dbReference>
<evidence type="ECO:0000256" key="1">
    <source>
        <dbReference type="ARBA" id="ARBA00005695"/>
    </source>
</evidence>
<evidence type="ECO:0000313" key="5">
    <source>
        <dbReference type="EMBL" id="MCY0387002.1"/>
    </source>
</evidence>
<dbReference type="Gene3D" id="3.10.105.10">
    <property type="entry name" value="Dipeptide-binding Protein, Domain 3"/>
    <property type="match status" value="1"/>
</dbReference>
<dbReference type="PANTHER" id="PTHR30290">
    <property type="entry name" value="PERIPLASMIC BINDING COMPONENT OF ABC TRANSPORTER"/>
    <property type="match status" value="1"/>
</dbReference>
<sequence>MIRRISKPTVRRLSVFATAAGVSLLSGVLPGTASDAFAQAPAKALVYCSEGNPGGFDPARLTTSTDFDASAHVLFDTLVEFKHGSSDLVPGLARSWEISADGKTYTFHLRPGVKFQTTAWFKPTRDFNADDAAFTLDRMINPDNAFQKAAPVLFSYAADVGFDKEIARVDTPDPLTLRITLNQPDVAFLSKIAMEFASIQSAEYAQALLKAGKTGQLNDEPVGTGPFILRRFTQDAQIRYDANPDFWNKGRIHIPKLIFSITPDPATRIAKLASGECQMSAFPRPIDLDAVRQNPQLKLMSAPGFNIAYVAYNVTHKPLDSLLVRRALDMAVDKQAILKAVYSGQATIAAAPMPPTQWGYDKDLKDAPLDLAKARDLLRQAGFPNGFSITLWAMPIQRGYNPNARLMAQLIQADWAKIGVQAKIVSYEWGEYNKRAKVDGEHDAILYGWMADYADPDNWLDTVLGCASRKGSNVAKWCNPEFDKLTAAARQTTDRQRRIALYQQAQQIFKREVPYTPIAYMNTYQPMAKNVDGYAISPVAGHRFEDVTVK</sequence>
<feature type="chain" id="PRO_5047530356" evidence="3">
    <location>
        <begin position="20"/>
        <end position="550"/>
    </location>
</feature>
<dbReference type="Proteomes" id="UP001082899">
    <property type="component" value="Unassembled WGS sequence"/>
</dbReference>
<evidence type="ECO:0000313" key="6">
    <source>
        <dbReference type="Proteomes" id="UP001082899"/>
    </source>
</evidence>
<evidence type="ECO:0000256" key="2">
    <source>
        <dbReference type="ARBA" id="ARBA00022729"/>
    </source>
</evidence>
<protein>
    <submittedName>
        <fullName evidence="5">ABC transporter substrate-binding protein</fullName>
    </submittedName>
</protein>